<name>A0A2S8FZL8_9BACT</name>
<dbReference type="AlphaFoldDB" id="A0A2S8FZL8"/>
<keyword evidence="1" id="KW-0732">Signal</keyword>
<gene>
    <name evidence="2" type="ORF">C5Y83_06755</name>
</gene>
<evidence type="ECO:0000313" key="3">
    <source>
        <dbReference type="Proteomes" id="UP000238322"/>
    </source>
</evidence>
<sequence length="133" mass="14179">MRLPFRTASSFAFLLSLMCVVGCSGDSMAPVTGVVTLDGKPVSGLEVNFEPTGDTKDRTTATGYTQEDGSYSLVYPGFKEGAPLGEYIVRIVGGEALDDGTAKRVPAEYNTDSTLKETVTSGENKFDFELTSK</sequence>
<feature type="chain" id="PRO_5015760933" description="Carboxypeptidase regulatory-like domain-containing protein" evidence="1">
    <location>
        <begin position="30"/>
        <end position="133"/>
    </location>
</feature>
<proteinExistence type="predicted"/>
<evidence type="ECO:0008006" key="4">
    <source>
        <dbReference type="Google" id="ProtNLM"/>
    </source>
</evidence>
<dbReference type="RefSeq" id="WP_105328888.1">
    <property type="nucleotide sequence ID" value="NZ_PUHY01000005.1"/>
</dbReference>
<comment type="caution">
    <text evidence="2">The sequence shown here is derived from an EMBL/GenBank/DDBJ whole genome shotgun (WGS) entry which is preliminary data.</text>
</comment>
<feature type="signal peptide" evidence="1">
    <location>
        <begin position="1"/>
        <end position="29"/>
    </location>
</feature>
<organism evidence="2 3">
    <name type="scientific">Blastopirellula marina</name>
    <dbReference type="NCBI Taxonomy" id="124"/>
    <lineage>
        <taxon>Bacteria</taxon>
        <taxon>Pseudomonadati</taxon>
        <taxon>Planctomycetota</taxon>
        <taxon>Planctomycetia</taxon>
        <taxon>Pirellulales</taxon>
        <taxon>Pirellulaceae</taxon>
        <taxon>Blastopirellula</taxon>
    </lineage>
</organism>
<dbReference type="EMBL" id="PUHY01000005">
    <property type="protein sequence ID" value="PQO37639.1"/>
    <property type="molecule type" value="Genomic_DNA"/>
</dbReference>
<accession>A0A2S8FZL8</accession>
<dbReference type="OrthoDB" id="276261at2"/>
<evidence type="ECO:0000313" key="2">
    <source>
        <dbReference type="EMBL" id="PQO37639.1"/>
    </source>
</evidence>
<evidence type="ECO:0000256" key="1">
    <source>
        <dbReference type="SAM" id="SignalP"/>
    </source>
</evidence>
<dbReference type="Proteomes" id="UP000238322">
    <property type="component" value="Unassembled WGS sequence"/>
</dbReference>
<reference evidence="2 3" key="1">
    <citation type="submission" date="2018-02" db="EMBL/GenBank/DDBJ databases">
        <title>Comparative genomes isolates from brazilian mangrove.</title>
        <authorList>
            <person name="Araujo J.E."/>
            <person name="Taketani R.G."/>
            <person name="Silva M.C.P."/>
            <person name="Loureco M.V."/>
            <person name="Andreote F.D."/>
        </authorList>
    </citation>
    <scope>NUCLEOTIDE SEQUENCE [LARGE SCALE GENOMIC DNA]</scope>
    <source>
        <strain evidence="2 3">Hex-1 MGV</strain>
    </source>
</reference>
<protein>
    <recommendedName>
        <fullName evidence="4">Carboxypeptidase regulatory-like domain-containing protein</fullName>
    </recommendedName>
</protein>